<evidence type="ECO:0000256" key="6">
    <source>
        <dbReference type="SAM" id="Phobius"/>
    </source>
</evidence>
<evidence type="ECO:0000256" key="3">
    <source>
        <dbReference type="ARBA" id="ARBA00022989"/>
    </source>
</evidence>
<evidence type="ECO:0000256" key="1">
    <source>
        <dbReference type="ARBA" id="ARBA00004141"/>
    </source>
</evidence>
<name>A0ABM5K2G9_DIAVI</name>
<dbReference type="InterPro" id="IPR009436">
    <property type="entry name" value="AGTRAP"/>
</dbReference>
<evidence type="ECO:0000256" key="5">
    <source>
        <dbReference type="SAM" id="MobiDB-lite"/>
    </source>
</evidence>
<dbReference type="Pfam" id="PF06396">
    <property type="entry name" value="AGTRAP"/>
    <property type="match status" value="1"/>
</dbReference>
<evidence type="ECO:0000313" key="8">
    <source>
        <dbReference type="Proteomes" id="UP001652700"/>
    </source>
</evidence>
<dbReference type="Proteomes" id="UP001652700">
    <property type="component" value="Unplaced"/>
</dbReference>
<dbReference type="GeneID" id="114337285"/>
<feature type="transmembrane region" description="Helical" evidence="6">
    <location>
        <begin position="32"/>
        <end position="65"/>
    </location>
</feature>
<feature type="transmembrane region" description="Helical" evidence="6">
    <location>
        <begin position="106"/>
        <end position="124"/>
    </location>
</feature>
<keyword evidence="2 6" id="KW-0812">Transmembrane</keyword>
<feature type="transmembrane region" description="Helical" evidence="6">
    <location>
        <begin position="77"/>
        <end position="100"/>
    </location>
</feature>
<feature type="compositionally biased region" description="Basic and acidic residues" evidence="5">
    <location>
        <begin position="161"/>
        <end position="170"/>
    </location>
</feature>
<protein>
    <submittedName>
        <fullName evidence="7">Uncharacterized protein</fullName>
    </submittedName>
</protein>
<keyword evidence="3 6" id="KW-1133">Transmembrane helix</keyword>
<dbReference type="RefSeq" id="XP_050504386.1">
    <property type="nucleotide sequence ID" value="XM_050648429.1"/>
</dbReference>
<keyword evidence="8" id="KW-1185">Reference proteome</keyword>
<dbReference type="PANTHER" id="PTHR16521:SF3">
    <property type="entry name" value="TYPE-1 ANGIOTENSIN II RECEPTOR-ASSOCIATED PROTEIN"/>
    <property type="match status" value="1"/>
</dbReference>
<sequence length="191" mass="22014">MAYLSFLGFSLYSKLPCTSVIASPLIFFPPRIILMLHFTLSILGAMGSSASNIYVFYNFLIIIMILWSTREKENMELLRLVVALEICACLIDLFYLITLIHEVHQYVSFRGIISAITSLLNWISRPIIVSYIIRINNTQENESLSEDFENSRFQSAKKSSLRFESEKRDSIQNNPFESQYFAVSSQDDTHK</sequence>
<evidence type="ECO:0000256" key="4">
    <source>
        <dbReference type="ARBA" id="ARBA00023136"/>
    </source>
</evidence>
<organism evidence="7 8">
    <name type="scientific">Diabrotica virgifera virgifera</name>
    <name type="common">western corn rootworm</name>
    <dbReference type="NCBI Taxonomy" id="50390"/>
    <lineage>
        <taxon>Eukaryota</taxon>
        <taxon>Metazoa</taxon>
        <taxon>Ecdysozoa</taxon>
        <taxon>Arthropoda</taxon>
        <taxon>Hexapoda</taxon>
        <taxon>Insecta</taxon>
        <taxon>Pterygota</taxon>
        <taxon>Neoptera</taxon>
        <taxon>Endopterygota</taxon>
        <taxon>Coleoptera</taxon>
        <taxon>Polyphaga</taxon>
        <taxon>Cucujiformia</taxon>
        <taxon>Chrysomeloidea</taxon>
        <taxon>Chrysomelidae</taxon>
        <taxon>Galerucinae</taxon>
        <taxon>Diabroticina</taxon>
        <taxon>Diabroticites</taxon>
        <taxon>Diabrotica</taxon>
    </lineage>
</organism>
<dbReference type="EnsemblMetazoa" id="XM_050648429.1">
    <property type="protein sequence ID" value="XP_050504386.1"/>
    <property type="gene ID" value="LOC114337285"/>
</dbReference>
<evidence type="ECO:0000256" key="2">
    <source>
        <dbReference type="ARBA" id="ARBA00022692"/>
    </source>
</evidence>
<reference evidence="7" key="1">
    <citation type="submission" date="2025-05" db="UniProtKB">
        <authorList>
            <consortium name="EnsemblMetazoa"/>
        </authorList>
    </citation>
    <scope>IDENTIFICATION</scope>
</reference>
<proteinExistence type="predicted"/>
<accession>A0ABM5K2G9</accession>
<keyword evidence="4 6" id="KW-0472">Membrane</keyword>
<comment type="subcellular location">
    <subcellularLocation>
        <location evidence="1">Membrane</location>
        <topology evidence="1">Multi-pass membrane protein</topology>
    </subcellularLocation>
</comment>
<feature type="region of interest" description="Disordered" evidence="5">
    <location>
        <begin position="149"/>
        <end position="176"/>
    </location>
</feature>
<dbReference type="PANTHER" id="PTHR16521">
    <property type="entry name" value="TYPE-1 ANGIOTENSIN II RECEPTOR-ASSOCIATED PROTEIN"/>
    <property type="match status" value="1"/>
</dbReference>
<evidence type="ECO:0000313" key="7">
    <source>
        <dbReference type="EnsemblMetazoa" id="XP_050504386.1"/>
    </source>
</evidence>